<keyword evidence="1" id="KW-0479">Metal-binding</keyword>
<comment type="caution">
    <text evidence="3">The sequence shown here is derived from an EMBL/GenBank/DDBJ whole genome shotgun (WGS) entry which is preliminary data.</text>
</comment>
<dbReference type="PROSITE" id="PS50089">
    <property type="entry name" value="ZF_RING_2"/>
    <property type="match status" value="1"/>
</dbReference>
<protein>
    <recommendedName>
        <fullName evidence="2">RING-type domain-containing protein</fullName>
    </recommendedName>
</protein>
<dbReference type="OrthoDB" id="5100092at2759"/>
<keyword evidence="1" id="KW-0862">Zinc</keyword>
<dbReference type="EMBL" id="PXOG01000228">
    <property type="protein sequence ID" value="RGP65902.1"/>
    <property type="molecule type" value="Genomic_DNA"/>
</dbReference>
<dbReference type="AlphaFoldDB" id="A0A395S1F0"/>
<reference evidence="3 4" key="1">
    <citation type="journal article" date="2018" name="PLoS Pathog.">
        <title>Evolution of structural diversity of trichothecenes, a family of toxins produced by plant pathogenic and entomopathogenic fungi.</title>
        <authorList>
            <person name="Proctor R.H."/>
            <person name="McCormick S.P."/>
            <person name="Kim H.S."/>
            <person name="Cardoza R.E."/>
            <person name="Stanley A.M."/>
            <person name="Lindo L."/>
            <person name="Kelly A."/>
            <person name="Brown D.W."/>
            <person name="Lee T."/>
            <person name="Vaughan M.M."/>
            <person name="Alexander N.J."/>
            <person name="Busman M."/>
            <person name="Gutierrez S."/>
        </authorList>
    </citation>
    <scope>NUCLEOTIDE SEQUENCE [LARGE SCALE GENOMIC DNA]</scope>
    <source>
        <strain evidence="3 4">NRRL 20695</strain>
    </source>
</reference>
<evidence type="ECO:0000313" key="4">
    <source>
        <dbReference type="Proteomes" id="UP000266234"/>
    </source>
</evidence>
<keyword evidence="4" id="KW-1185">Reference proteome</keyword>
<dbReference type="Proteomes" id="UP000266234">
    <property type="component" value="Unassembled WGS sequence"/>
</dbReference>
<evidence type="ECO:0000259" key="2">
    <source>
        <dbReference type="PROSITE" id="PS50089"/>
    </source>
</evidence>
<sequence>MSNFHSSQGNAHGHQMVTPNQQLQDVSQTLGNQGESLSNSADANNETRQYYREVHDWPTISRHALGNIGPGDKAIKAVCPICSSEISVAGLPRPEDGGKQGFVTPCGHAVCHECWPEKKLLSPAQGEGQSNAKFEERECPVCKKALDCLCCGRSCIKLDVPGHSFDAMYVRTISPTQGAGPHGFLQLQLGYRAFHYPQEFVLSQLPQWEY</sequence>
<organism evidence="3 4">
    <name type="scientific">Fusarium longipes</name>
    <dbReference type="NCBI Taxonomy" id="694270"/>
    <lineage>
        <taxon>Eukaryota</taxon>
        <taxon>Fungi</taxon>
        <taxon>Dikarya</taxon>
        <taxon>Ascomycota</taxon>
        <taxon>Pezizomycotina</taxon>
        <taxon>Sordariomycetes</taxon>
        <taxon>Hypocreomycetidae</taxon>
        <taxon>Hypocreales</taxon>
        <taxon>Nectriaceae</taxon>
        <taxon>Fusarium</taxon>
    </lineage>
</organism>
<dbReference type="SMART" id="SM00184">
    <property type="entry name" value="RING"/>
    <property type="match status" value="1"/>
</dbReference>
<proteinExistence type="predicted"/>
<dbReference type="InterPro" id="IPR001841">
    <property type="entry name" value="Znf_RING"/>
</dbReference>
<feature type="domain" description="RING-type" evidence="2">
    <location>
        <begin position="79"/>
        <end position="143"/>
    </location>
</feature>
<dbReference type="Gene3D" id="3.30.40.10">
    <property type="entry name" value="Zinc/RING finger domain, C3HC4 (zinc finger)"/>
    <property type="match status" value="1"/>
</dbReference>
<evidence type="ECO:0000313" key="3">
    <source>
        <dbReference type="EMBL" id="RGP65902.1"/>
    </source>
</evidence>
<accession>A0A395S1F0</accession>
<evidence type="ECO:0000256" key="1">
    <source>
        <dbReference type="PROSITE-ProRule" id="PRU00175"/>
    </source>
</evidence>
<dbReference type="GO" id="GO:0008270">
    <property type="term" value="F:zinc ion binding"/>
    <property type="evidence" value="ECO:0007669"/>
    <property type="project" value="UniProtKB-KW"/>
</dbReference>
<dbReference type="SUPFAM" id="SSF57850">
    <property type="entry name" value="RING/U-box"/>
    <property type="match status" value="1"/>
</dbReference>
<keyword evidence="1" id="KW-0863">Zinc-finger</keyword>
<dbReference type="InterPro" id="IPR013083">
    <property type="entry name" value="Znf_RING/FYVE/PHD"/>
</dbReference>
<gene>
    <name evidence="3" type="ORF">FLONG3_9034</name>
</gene>
<name>A0A395S1F0_9HYPO</name>
<dbReference type="Pfam" id="PF14634">
    <property type="entry name" value="zf-RING_5"/>
    <property type="match status" value="1"/>
</dbReference>